<gene>
    <name evidence="3" type="ORF">F8O04_04100</name>
</gene>
<dbReference type="Proteomes" id="UP000431744">
    <property type="component" value="Unassembled WGS sequence"/>
</dbReference>
<feature type="transmembrane region" description="Helical" evidence="2">
    <location>
        <begin position="147"/>
        <end position="165"/>
    </location>
</feature>
<evidence type="ECO:0000256" key="2">
    <source>
        <dbReference type="SAM" id="Phobius"/>
    </source>
</evidence>
<feature type="compositionally biased region" description="Polar residues" evidence="1">
    <location>
        <begin position="190"/>
        <end position="200"/>
    </location>
</feature>
<keyword evidence="2" id="KW-0472">Membrane</keyword>
<organism evidence="3 4">
    <name type="scientific">Pseudoclavibacter endophyticus</name>
    <dbReference type="NCBI Taxonomy" id="1778590"/>
    <lineage>
        <taxon>Bacteria</taxon>
        <taxon>Bacillati</taxon>
        <taxon>Actinomycetota</taxon>
        <taxon>Actinomycetes</taxon>
        <taxon>Micrococcales</taxon>
        <taxon>Microbacteriaceae</taxon>
        <taxon>Pseudoclavibacter</taxon>
    </lineage>
</organism>
<feature type="transmembrane region" description="Helical" evidence="2">
    <location>
        <begin position="119"/>
        <end position="141"/>
    </location>
</feature>
<reference evidence="3 4" key="1">
    <citation type="submission" date="2019-09" db="EMBL/GenBank/DDBJ databases">
        <title>Phylogeny of genus Pseudoclavibacter and closely related genus.</title>
        <authorList>
            <person name="Li Y."/>
        </authorList>
    </citation>
    <scope>NUCLEOTIDE SEQUENCE [LARGE SCALE GENOMIC DNA]</scope>
    <source>
        <strain evidence="3 4">EGI 60007</strain>
    </source>
</reference>
<protein>
    <recommendedName>
        <fullName evidence="5">Large exoprotein</fullName>
    </recommendedName>
</protein>
<evidence type="ECO:0000313" key="4">
    <source>
        <dbReference type="Proteomes" id="UP000431744"/>
    </source>
</evidence>
<accession>A0A6H9WRQ6</accession>
<feature type="compositionally biased region" description="Gly residues" evidence="1">
    <location>
        <begin position="244"/>
        <end position="259"/>
    </location>
</feature>
<feature type="region of interest" description="Disordered" evidence="1">
    <location>
        <begin position="240"/>
        <end position="262"/>
    </location>
</feature>
<evidence type="ECO:0000256" key="1">
    <source>
        <dbReference type="SAM" id="MobiDB-lite"/>
    </source>
</evidence>
<sequence>MEFGGASSLVLLMAVGLWVAYLVPSYVRRRNYLSTERNAVRLQQALRALAETAEVPSDLHVETSARGVAEQERRVRHAKRVAEQAGRQRRAAAEKALPAVRMPRDERDRRRAAAATRRGRLLTTTIMFAGVAVAGTGAWLGAQAGNWWVLVGGAIVVLAACAMLHQLARVAAAQRLVGERHAEVARTRTESSGSATTTAPQPRVAQQLHQFDVADGASAEPAEQRAAGWTPVAVPRPLYLREQGAGGDGPWGGGPQGPDGGRHTPAVDIEALRAAARASEQAIRDAHRQPGVITFGREAVAHAGRVDASMASTQPILREALSDAVHLDPIEAPPGRLASRPSRWERMGIVAEDEREQLRSPLRRRAG</sequence>
<keyword evidence="2" id="KW-1133">Transmembrane helix</keyword>
<name>A0A6H9WRQ6_9MICO</name>
<feature type="region of interest" description="Disordered" evidence="1">
    <location>
        <begin position="183"/>
        <end position="204"/>
    </location>
</feature>
<evidence type="ECO:0008006" key="5">
    <source>
        <dbReference type="Google" id="ProtNLM"/>
    </source>
</evidence>
<keyword evidence="4" id="KW-1185">Reference proteome</keyword>
<proteinExistence type="predicted"/>
<dbReference type="RefSeq" id="WP_158028045.1">
    <property type="nucleotide sequence ID" value="NZ_BMHG01000001.1"/>
</dbReference>
<dbReference type="OrthoDB" id="5126350at2"/>
<keyword evidence="2" id="KW-0812">Transmembrane</keyword>
<feature type="transmembrane region" description="Helical" evidence="2">
    <location>
        <begin position="6"/>
        <end position="27"/>
    </location>
</feature>
<dbReference type="AlphaFoldDB" id="A0A6H9WRQ6"/>
<evidence type="ECO:0000313" key="3">
    <source>
        <dbReference type="EMBL" id="KAB1649455.1"/>
    </source>
</evidence>
<dbReference type="EMBL" id="WBJY01000001">
    <property type="protein sequence ID" value="KAB1649455.1"/>
    <property type="molecule type" value="Genomic_DNA"/>
</dbReference>
<comment type="caution">
    <text evidence="3">The sequence shown here is derived from an EMBL/GenBank/DDBJ whole genome shotgun (WGS) entry which is preliminary data.</text>
</comment>